<keyword evidence="5" id="KW-0238">DNA-binding</keyword>
<keyword evidence="10" id="KW-1185">Reference proteome</keyword>
<dbReference type="Pfam" id="PF21338">
    <property type="entry name" value="Top1B_N_bact"/>
    <property type="match status" value="1"/>
</dbReference>
<evidence type="ECO:0000256" key="2">
    <source>
        <dbReference type="ARBA" id="ARBA00006645"/>
    </source>
</evidence>
<evidence type="ECO:0000256" key="1">
    <source>
        <dbReference type="ARBA" id="ARBA00000213"/>
    </source>
</evidence>
<dbReference type="Gene3D" id="3.90.15.10">
    <property type="entry name" value="Topoisomerase I, Chain A, domain 3"/>
    <property type="match status" value="1"/>
</dbReference>
<dbReference type="InterPro" id="IPR014711">
    <property type="entry name" value="TopoI_cat_a-hlx-sub_euk"/>
</dbReference>
<evidence type="ECO:0000256" key="3">
    <source>
        <dbReference type="ARBA" id="ARBA00012891"/>
    </source>
</evidence>
<evidence type="ECO:0000313" key="9">
    <source>
        <dbReference type="EMBL" id="MCE3531003.1"/>
    </source>
</evidence>
<dbReference type="Proteomes" id="UP001320170">
    <property type="component" value="Unassembled WGS sequence"/>
</dbReference>
<dbReference type="Pfam" id="PF01028">
    <property type="entry name" value="Topoisom_I"/>
    <property type="match status" value="1"/>
</dbReference>
<organism evidence="9 10">
    <name type="scientific">Legionella resiliens</name>
    <dbReference type="NCBI Taxonomy" id="2905958"/>
    <lineage>
        <taxon>Bacteria</taxon>
        <taxon>Pseudomonadati</taxon>
        <taxon>Pseudomonadota</taxon>
        <taxon>Gammaproteobacteria</taxon>
        <taxon>Legionellales</taxon>
        <taxon>Legionellaceae</taxon>
        <taxon>Legionella</taxon>
    </lineage>
</organism>
<reference evidence="9 10" key="1">
    <citation type="journal article" date="2024" name="Pathogens">
        <title>Characterization of a Novel Species of Legionella Isolated from a Healthcare Facility: Legionella resiliens sp. nov.</title>
        <authorList>
            <person name="Cristino S."/>
            <person name="Pascale M.R."/>
            <person name="Marino F."/>
            <person name="Derelitto C."/>
            <person name="Salaris S."/>
            <person name="Orsini M."/>
            <person name="Squarzoni S."/>
            <person name="Grottola A."/>
            <person name="Girolamini L."/>
        </authorList>
    </citation>
    <scope>NUCLEOTIDE SEQUENCE [LARGE SCALE GENOMIC DNA]</scope>
    <source>
        <strain evidence="9 10">8cVS16</strain>
    </source>
</reference>
<evidence type="ECO:0000256" key="6">
    <source>
        <dbReference type="ARBA" id="ARBA00023235"/>
    </source>
</evidence>
<dbReference type="PRINTS" id="PR00416">
    <property type="entry name" value="EUTPISMRASEI"/>
</dbReference>
<dbReference type="InterPro" id="IPR013500">
    <property type="entry name" value="TopoI_cat_euk"/>
</dbReference>
<keyword evidence="4" id="KW-0799">Topoisomerase</keyword>
<dbReference type="Gene3D" id="1.10.132.120">
    <property type="match status" value="1"/>
</dbReference>
<dbReference type="InterPro" id="IPR001631">
    <property type="entry name" value="TopoI"/>
</dbReference>
<comment type="catalytic activity">
    <reaction evidence="1">
        <text>ATP-independent breakage of single-stranded DNA, followed by passage and rejoining.</text>
        <dbReference type="EC" id="5.6.2.1"/>
    </reaction>
</comment>
<proteinExistence type="inferred from homology"/>
<evidence type="ECO:0000259" key="7">
    <source>
        <dbReference type="Pfam" id="PF01028"/>
    </source>
</evidence>
<name>A0ABS8WX22_9GAMM</name>
<comment type="caution">
    <text evidence="9">The sequence shown here is derived from an EMBL/GenBank/DDBJ whole genome shotgun (WGS) entry which is preliminary data.</text>
</comment>
<feature type="domain" description="DNA topoisomerase IB N-terminal" evidence="8">
    <location>
        <begin position="27"/>
        <end position="74"/>
    </location>
</feature>
<dbReference type="InterPro" id="IPR011010">
    <property type="entry name" value="DNA_brk_join_enz"/>
</dbReference>
<evidence type="ECO:0000259" key="8">
    <source>
        <dbReference type="Pfam" id="PF21338"/>
    </source>
</evidence>
<feature type="domain" description="DNA topoisomerase I catalytic core eukaryotic-type" evidence="7">
    <location>
        <begin position="90"/>
        <end position="312"/>
    </location>
</feature>
<dbReference type="InterPro" id="IPR049331">
    <property type="entry name" value="Top1B_N_bact"/>
</dbReference>
<evidence type="ECO:0000256" key="5">
    <source>
        <dbReference type="ARBA" id="ARBA00023125"/>
    </source>
</evidence>
<evidence type="ECO:0000313" key="10">
    <source>
        <dbReference type="Proteomes" id="UP001320170"/>
    </source>
</evidence>
<dbReference type="EC" id="5.6.2.1" evidence="3"/>
<dbReference type="SUPFAM" id="SSF55869">
    <property type="entry name" value="DNA topoisomerase I domain"/>
    <property type="match status" value="1"/>
</dbReference>
<sequence length="335" mass="39702">MNMNNNTSLVYVKNIGGIQRKRQGRTFVYYSPKGKKITDPTILERIKSLAIPPAYTHVWICPHEKGHIQAVGRDSKNRKQYIYHPLWTQIRQEQKFKSLLEFGSSLPLLRKKIDEEIHKPPSLNKIQIICSVLFLVDNYSVRIGNSTYAKTNQTYGITTLRKKHMQHKKNAVSFKFLGKNKHPWNFEVKEENIVQILKQCGQIPGYEIFKYYNEQKEIEMITSQDINEYLYSVTQHHFTAKDFRTWIATREFFTRIIKLLEVKNLRMKHIKNSLLEVASLLGHTPTICKTSYIHPQILEWLKNGKLKRWKDKNRKNIKNRNSEEILLLWLKDIYS</sequence>
<keyword evidence="6" id="KW-0413">Isomerase</keyword>
<dbReference type="RefSeq" id="WP_232890223.1">
    <property type="nucleotide sequence ID" value="NZ_JAJSPM010000001.1"/>
</dbReference>
<dbReference type="EMBL" id="JAJTND010000001">
    <property type="protein sequence ID" value="MCE3531003.1"/>
    <property type="molecule type" value="Genomic_DNA"/>
</dbReference>
<gene>
    <name evidence="9" type="ORF">LXO92_01260</name>
</gene>
<accession>A0ABS8WX22</accession>
<dbReference type="PROSITE" id="PS52038">
    <property type="entry name" value="TOPO_IB_2"/>
    <property type="match status" value="1"/>
</dbReference>
<dbReference type="SUPFAM" id="SSF56349">
    <property type="entry name" value="DNA breaking-rejoining enzymes"/>
    <property type="match status" value="1"/>
</dbReference>
<protein>
    <recommendedName>
        <fullName evidence="3">DNA topoisomerase</fullName>
        <ecNumber evidence="3">5.6.2.1</ecNumber>
    </recommendedName>
</protein>
<comment type="similarity">
    <text evidence="2">Belongs to the type IB topoisomerase family.</text>
</comment>
<dbReference type="InterPro" id="IPR035447">
    <property type="entry name" value="DNA_topo_I_N_sf"/>
</dbReference>
<dbReference type="Gene3D" id="3.30.66.10">
    <property type="entry name" value="DNA topoisomerase I domain"/>
    <property type="match status" value="1"/>
</dbReference>
<evidence type="ECO:0000256" key="4">
    <source>
        <dbReference type="ARBA" id="ARBA00023029"/>
    </source>
</evidence>